<dbReference type="Gene3D" id="3.40.50.1820">
    <property type="entry name" value="alpha/beta hydrolase"/>
    <property type="match status" value="1"/>
</dbReference>
<dbReference type="Pfam" id="PF07859">
    <property type="entry name" value="Abhydrolase_3"/>
    <property type="match status" value="1"/>
</dbReference>
<dbReference type="SUPFAM" id="SSF53474">
    <property type="entry name" value="alpha/beta-Hydrolases"/>
    <property type="match status" value="1"/>
</dbReference>
<keyword evidence="1 3" id="KW-0378">Hydrolase</keyword>
<dbReference type="InterPro" id="IPR013094">
    <property type="entry name" value="AB_hydrolase_3"/>
</dbReference>
<proteinExistence type="predicted"/>
<gene>
    <name evidence="3" type="ORF">RM764_35035</name>
</gene>
<dbReference type="InterPro" id="IPR050300">
    <property type="entry name" value="GDXG_lipolytic_enzyme"/>
</dbReference>
<sequence length="328" mass="35523">MRPDDALSPPTPVLERTVAAFADRYVCPSVPWGADPGPARAWVAPLLTGTGRHEDVSEEWLALPGGGGGHRIRVRILRPVGVDGPLPVVLFLHGLGWMLTDATEHEHLLADLALGAEAAVVVPEYDRAPEARYPVATEQVYAVARWITDRGADRRLDGDRIAVVGASAGANLAAALTLLAKERGGVRLVHQVLLCPVTDAAMDTDSYRDFAEGFFLGREAMRHFWDQYVPDPADRFRNTASPLRATDAELVGLPKALVVTAEADVLRDEGEGYAAKLRRAGVSVVSVRYHGTVHGFVLFDALRSSDASRAARTQTLDTLHEALHPWPM</sequence>
<dbReference type="Proteomes" id="UP001183809">
    <property type="component" value="Unassembled WGS sequence"/>
</dbReference>
<keyword evidence="4" id="KW-1185">Reference proteome</keyword>
<feature type="domain" description="Alpha/beta hydrolase fold-3" evidence="2">
    <location>
        <begin position="89"/>
        <end position="297"/>
    </location>
</feature>
<dbReference type="PANTHER" id="PTHR48081:SF8">
    <property type="entry name" value="ALPHA_BETA HYDROLASE FOLD-3 DOMAIN-CONTAINING PROTEIN-RELATED"/>
    <property type="match status" value="1"/>
</dbReference>
<dbReference type="PANTHER" id="PTHR48081">
    <property type="entry name" value="AB HYDROLASE SUPERFAMILY PROTEIN C4A8.06C"/>
    <property type="match status" value="1"/>
</dbReference>
<evidence type="ECO:0000313" key="3">
    <source>
        <dbReference type="EMBL" id="MDT0468146.1"/>
    </source>
</evidence>
<dbReference type="GO" id="GO:0016787">
    <property type="term" value="F:hydrolase activity"/>
    <property type="evidence" value="ECO:0007669"/>
    <property type="project" value="UniProtKB-KW"/>
</dbReference>
<reference evidence="4" key="1">
    <citation type="submission" date="2023-07" db="EMBL/GenBank/DDBJ databases">
        <title>30 novel species of actinomycetes from the DSMZ collection.</title>
        <authorList>
            <person name="Nouioui I."/>
        </authorList>
    </citation>
    <scope>NUCLEOTIDE SEQUENCE [LARGE SCALE GENOMIC DNA]</scope>
    <source>
        <strain evidence="4">DSM 41699</strain>
    </source>
</reference>
<evidence type="ECO:0000313" key="4">
    <source>
        <dbReference type="Proteomes" id="UP001183809"/>
    </source>
</evidence>
<comment type="caution">
    <text evidence="3">The sequence shown here is derived from an EMBL/GenBank/DDBJ whole genome shotgun (WGS) entry which is preliminary data.</text>
</comment>
<protein>
    <submittedName>
        <fullName evidence="3">Alpha/beta hydrolase</fullName>
    </submittedName>
</protein>
<name>A0ABU2U4J5_9ACTN</name>
<dbReference type="RefSeq" id="WP_311699592.1">
    <property type="nucleotide sequence ID" value="NZ_JAVREY010000067.1"/>
</dbReference>
<dbReference type="EMBL" id="JAVREY010000067">
    <property type="protein sequence ID" value="MDT0468146.1"/>
    <property type="molecule type" value="Genomic_DNA"/>
</dbReference>
<accession>A0ABU2U4J5</accession>
<dbReference type="InterPro" id="IPR029058">
    <property type="entry name" value="AB_hydrolase_fold"/>
</dbReference>
<organism evidence="3 4">
    <name type="scientific">Streptomyces gibsoniae</name>
    <dbReference type="NCBI Taxonomy" id="3075529"/>
    <lineage>
        <taxon>Bacteria</taxon>
        <taxon>Bacillati</taxon>
        <taxon>Actinomycetota</taxon>
        <taxon>Actinomycetes</taxon>
        <taxon>Kitasatosporales</taxon>
        <taxon>Streptomycetaceae</taxon>
        <taxon>Streptomyces</taxon>
    </lineage>
</organism>
<evidence type="ECO:0000259" key="2">
    <source>
        <dbReference type="Pfam" id="PF07859"/>
    </source>
</evidence>
<evidence type="ECO:0000256" key="1">
    <source>
        <dbReference type="ARBA" id="ARBA00022801"/>
    </source>
</evidence>